<sequence>MKTKEEFVTRVLEARWSSLDLVHAKSVEVRRFIFSVMQSVFDQEVCWVLRGSARTDRERSVGGKSKEELIFLEGKITGRRKKRYREYLVVMGSQALKELRRISKSFPAMRKGGGEKSP</sequence>
<protein>
    <submittedName>
        <fullName evidence="1">Uncharacterized protein</fullName>
    </submittedName>
</protein>
<accession>A0A8S9FG30</accession>
<gene>
    <name evidence="2" type="ORF">F2Q69_00054678</name>
    <name evidence="1" type="ORF">F2Q70_00030983</name>
</gene>
<name>A0A8S9FG30_BRACR</name>
<dbReference type="EMBL" id="QGKX02002183">
    <property type="protein sequence ID" value="KAF3488521.1"/>
    <property type="molecule type" value="Genomic_DNA"/>
</dbReference>
<organism evidence="1">
    <name type="scientific">Brassica cretica</name>
    <name type="common">Mustard</name>
    <dbReference type="NCBI Taxonomy" id="69181"/>
    <lineage>
        <taxon>Eukaryota</taxon>
        <taxon>Viridiplantae</taxon>
        <taxon>Streptophyta</taxon>
        <taxon>Embryophyta</taxon>
        <taxon>Tracheophyta</taxon>
        <taxon>Spermatophyta</taxon>
        <taxon>Magnoliopsida</taxon>
        <taxon>eudicotyledons</taxon>
        <taxon>Gunneridae</taxon>
        <taxon>Pentapetalae</taxon>
        <taxon>rosids</taxon>
        <taxon>malvids</taxon>
        <taxon>Brassicales</taxon>
        <taxon>Brassicaceae</taxon>
        <taxon>Brassiceae</taxon>
        <taxon>Brassica</taxon>
    </lineage>
</organism>
<dbReference type="EMBL" id="QGKY02002305">
    <property type="protein sequence ID" value="KAF2531347.1"/>
    <property type="molecule type" value="Genomic_DNA"/>
</dbReference>
<reference evidence="2" key="2">
    <citation type="submission" date="2019-12" db="EMBL/GenBank/DDBJ databases">
        <title>Genome sequencing and annotation of Brassica cretica.</title>
        <authorList>
            <person name="Studholme D.J."/>
            <person name="Sarris P."/>
        </authorList>
    </citation>
    <scope>NUCLEOTIDE SEQUENCE</scope>
    <source>
        <strain evidence="2">PFS-109/04</strain>
        <tissue evidence="2">Leaf</tissue>
    </source>
</reference>
<comment type="caution">
    <text evidence="1">The sequence shown here is derived from an EMBL/GenBank/DDBJ whole genome shotgun (WGS) entry which is preliminary data.</text>
</comment>
<proteinExistence type="predicted"/>
<dbReference type="Proteomes" id="UP000712600">
    <property type="component" value="Unassembled WGS sequence"/>
</dbReference>
<evidence type="ECO:0000313" key="2">
    <source>
        <dbReference type="EMBL" id="KAF3488521.1"/>
    </source>
</evidence>
<dbReference type="AlphaFoldDB" id="A0A8S9FG30"/>
<reference evidence="1" key="1">
    <citation type="submission" date="2019-12" db="EMBL/GenBank/DDBJ databases">
        <title>Genome sequencing and annotation of Brassica cretica.</title>
        <authorList>
            <person name="Studholme D.J."/>
            <person name="Sarris P.F."/>
        </authorList>
    </citation>
    <scope>NUCLEOTIDE SEQUENCE</scope>
    <source>
        <strain evidence="1">PFS-102/07</strain>
        <tissue evidence="1">Leaf</tissue>
    </source>
</reference>
<evidence type="ECO:0000313" key="1">
    <source>
        <dbReference type="EMBL" id="KAF2531347.1"/>
    </source>
</evidence>